<dbReference type="OrthoDB" id="5293337at2"/>
<dbReference type="STRING" id="338963.Pcar_2561"/>
<dbReference type="Gene3D" id="3.10.50.30">
    <property type="entry name" value="Transcription elongation factor, GreA/GreB, C-terminal domain"/>
    <property type="match status" value="1"/>
</dbReference>
<evidence type="ECO:0000313" key="2">
    <source>
        <dbReference type="EMBL" id="ABA89799.2"/>
    </source>
</evidence>
<dbReference type="Pfam" id="PF01272">
    <property type="entry name" value="GreA_GreB"/>
    <property type="match status" value="1"/>
</dbReference>
<accession>Q3A1F8</accession>
<dbReference type="AlphaFoldDB" id="Q3A1F8"/>
<dbReference type="GO" id="GO:0032784">
    <property type="term" value="P:regulation of DNA-templated transcription elongation"/>
    <property type="evidence" value="ECO:0007669"/>
    <property type="project" value="InterPro"/>
</dbReference>
<dbReference type="GO" id="GO:0003677">
    <property type="term" value="F:DNA binding"/>
    <property type="evidence" value="ECO:0007669"/>
    <property type="project" value="InterPro"/>
</dbReference>
<evidence type="ECO:0000313" key="3">
    <source>
        <dbReference type="Proteomes" id="UP000002534"/>
    </source>
</evidence>
<dbReference type="KEGG" id="pca:Pcar_2561"/>
<dbReference type="SUPFAM" id="SSF54534">
    <property type="entry name" value="FKBP-like"/>
    <property type="match status" value="1"/>
</dbReference>
<evidence type="ECO:0000259" key="1">
    <source>
        <dbReference type="Pfam" id="PF01272"/>
    </source>
</evidence>
<reference evidence="3" key="1">
    <citation type="submission" date="2005-10" db="EMBL/GenBank/DDBJ databases">
        <title>Complete sequence of Pelobacter carbinolicus DSM 2380.</title>
        <authorList>
            <person name="Copeland A."/>
            <person name="Lucas S."/>
            <person name="Lapidus A."/>
            <person name="Barry K."/>
            <person name="Detter J.C."/>
            <person name="Glavina T."/>
            <person name="Hammon N."/>
            <person name="Israni S."/>
            <person name="Pitluck S."/>
            <person name="Chertkov O."/>
            <person name="Schmutz J."/>
            <person name="Larimer F."/>
            <person name="Land M."/>
            <person name="Kyrpides N."/>
            <person name="Ivanova N."/>
            <person name="Richardson P."/>
        </authorList>
    </citation>
    <scope>NUCLEOTIDE SEQUENCE [LARGE SCALE GENOMIC DNA]</scope>
    <source>
        <strain evidence="3">DSM 2380 / NBRC 103641 / GraBd1</strain>
    </source>
</reference>
<dbReference type="eggNOG" id="COG0782">
    <property type="taxonomic scope" value="Bacteria"/>
</dbReference>
<dbReference type="EMBL" id="CP000142">
    <property type="protein sequence ID" value="ABA89799.2"/>
    <property type="molecule type" value="Genomic_DNA"/>
</dbReference>
<organism evidence="2 3">
    <name type="scientific">Syntrophotalea carbinolica (strain DSM 2380 / NBRC 103641 / GraBd1)</name>
    <name type="common">Pelobacter carbinolicus</name>
    <dbReference type="NCBI Taxonomy" id="338963"/>
    <lineage>
        <taxon>Bacteria</taxon>
        <taxon>Pseudomonadati</taxon>
        <taxon>Thermodesulfobacteriota</taxon>
        <taxon>Desulfuromonadia</taxon>
        <taxon>Desulfuromonadales</taxon>
        <taxon>Syntrophotaleaceae</taxon>
        <taxon>Syntrophotalea</taxon>
    </lineage>
</organism>
<feature type="domain" description="Transcription elongation factor GreA/GreB C-terminal" evidence="1">
    <location>
        <begin position="123"/>
        <end position="158"/>
    </location>
</feature>
<sequence>MDKDALLTRIISRLEDDYAAQLQAAKTAHATATHEENIPDNKYATLGLEASYLAQGYANRAQEIRHALQAFRQLTLQRFSENSPIRQTALVQLEDEEGQRRWLFLGPAAGGLRLSFGKREVMVITPASPLGKALLGKQCGDLVEIAGDVGREYEIVSIA</sequence>
<dbReference type="RefSeq" id="WP_011342337.1">
    <property type="nucleotide sequence ID" value="NC_007498.2"/>
</dbReference>
<keyword evidence="3" id="KW-1185">Reference proteome</keyword>
<reference evidence="2 3" key="2">
    <citation type="journal article" date="2012" name="BMC Genomics">
        <title>The genome of Pelobacter carbinolicus reveals surprising metabolic capabilities and physiological features.</title>
        <authorList>
            <person name="Aklujkar M."/>
            <person name="Haveman S.A."/>
            <person name="Didonato R.Jr."/>
            <person name="Chertkov O."/>
            <person name="Han C.S."/>
            <person name="Land M.L."/>
            <person name="Brown P."/>
            <person name="Lovley D.R."/>
        </authorList>
    </citation>
    <scope>NUCLEOTIDE SEQUENCE [LARGE SCALE GENOMIC DNA]</scope>
    <source>
        <strain evidence="3">DSM 2380 / NBRC 103641 / GraBd1</strain>
    </source>
</reference>
<dbReference type="Proteomes" id="UP000002534">
    <property type="component" value="Chromosome"/>
</dbReference>
<name>Q3A1F8_SYNC1</name>
<dbReference type="InterPro" id="IPR001437">
    <property type="entry name" value="Tscrpt_elong_fac_GreA/B_C"/>
</dbReference>
<dbReference type="HOGENOM" id="CLU_114442_0_0_7"/>
<gene>
    <name evidence="2" type="ordered locus">Pcar_2561</name>
</gene>
<protein>
    <recommendedName>
        <fullName evidence="1">Transcription elongation factor GreA/GreB C-terminal domain-containing protein</fullName>
    </recommendedName>
</protein>
<proteinExistence type="predicted"/>
<dbReference type="InterPro" id="IPR036953">
    <property type="entry name" value="GreA/GreB_C_sf"/>
</dbReference>